<feature type="non-terminal residue" evidence="7">
    <location>
        <position position="1"/>
    </location>
</feature>
<evidence type="ECO:0000313" key="9">
    <source>
        <dbReference type="Proteomes" id="UP000663851"/>
    </source>
</evidence>
<dbReference type="SUPFAM" id="SSF53474">
    <property type="entry name" value="alpha/beta-Hydrolases"/>
    <property type="match status" value="1"/>
</dbReference>
<dbReference type="EMBL" id="CAJOBQ010000554">
    <property type="protein sequence ID" value="CAF4379270.1"/>
    <property type="molecule type" value="Genomic_DNA"/>
</dbReference>
<evidence type="ECO:0000259" key="6">
    <source>
        <dbReference type="Pfam" id="PF00135"/>
    </source>
</evidence>
<accession>A0A820DNZ3</accession>
<dbReference type="PROSITE" id="PS00941">
    <property type="entry name" value="CARBOXYLESTERASE_B_2"/>
    <property type="match status" value="1"/>
</dbReference>
<dbReference type="GO" id="GO:0005886">
    <property type="term" value="C:plasma membrane"/>
    <property type="evidence" value="ECO:0007669"/>
    <property type="project" value="TreeGrafter"/>
</dbReference>
<dbReference type="GO" id="GO:0003990">
    <property type="term" value="F:acetylcholinesterase activity"/>
    <property type="evidence" value="ECO:0007669"/>
    <property type="project" value="TreeGrafter"/>
</dbReference>
<feature type="domain" description="Carboxylesterase type B" evidence="6">
    <location>
        <begin position="24"/>
        <end position="591"/>
    </location>
</feature>
<evidence type="ECO:0000256" key="2">
    <source>
        <dbReference type="ARBA" id="ARBA00022487"/>
    </source>
</evidence>
<dbReference type="AlphaFoldDB" id="A0A820DNZ3"/>
<dbReference type="GO" id="GO:0005615">
    <property type="term" value="C:extracellular space"/>
    <property type="evidence" value="ECO:0007669"/>
    <property type="project" value="TreeGrafter"/>
</dbReference>
<dbReference type="InterPro" id="IPR002018">
    <property type="entry name" value="CarbesteraseB"/>
</dbReference>
<dbReference type="GO" id="GO:0019695">
    <property type="term" value="P:choline metabolic process"/>
    <property type="evidence" value="ECO:0007669"/>
    <property type="project" value="TreeGrafter"/>
</dbReference>
<feature type="active site" description="Acyl-ester intermediate" evidence="5">
    <location>
        <position position="224"/>
    </location>
</feature>
<name>A0A820DNZ3_9BILA</name>
<dbReference type="Gene3D" id="3.40.50.1820">
    <property type="entry name" value="alpha/beta hydrolase"/>
    <property type="match status" value="1"/>
</dbReference>
<protein>
    <recommendedName>
        <fullName evidence="6">Carboxylesterase type B domain-containing protein</fullName>
    </recommendedName>
</protein>
<dbReference type="Proteomes" id="UP000663862">
    <property type="component" value="Unassembled WGS sequence"/>
</dbReference>
<comment type="similarity">
    <text evidence="1">Belongs to the type-B carboxylesterase/lipase family.</text>
</comment>
<proteinExistence type="inferred from homology"/>
<dbReference type="InterPro" id="IPR050654">
    <property type="entry name" value="AChE-related_enzymes"/>
</dbReference>
<evidence type="ECO:0000256" key="5">
    <source>
        <dbReference type="PIRSR" id="PIRSR600997-1"/>
    </source>
</evidence>
<dbReference type="FunFam" id="3.40.50.1820:FF:000029">
    <property type="entry name" value="Acetylcholinesterase"/>
    <property type="match status" value="1"/>
</dbReference>
<keyword evidence="2" id="KW-0719">Serine esterase</keyword>
<dbReference type="Pfam" id="PF00135">
    <property type="entry name" value="COesterase"/>
    <property type="match status" value="1"/>
</dbReference>
<evidence type="ECO:0000256" key="3">
    <source>
        <dbReference type="ARBA" id="ARBA00022801"/>
    </source>
</evidence>
<feature type="active site" description="Charge relay system" evidence="5">
    <location>
        <position position="504"/>
    </location>
</feature>
<evidence type="ECO:0000256" key="1">
    <source>
        <dbReference type="ARBA" id="ARBA00005964"/>
    </source>
</evidence>
<dbReference type="InterPro" id="IPR000997">
    <property type="entry name" value="Cholinesterase"/>
</dbReference>
<comment type="caution">
    <text evidence="7">The sequence shown here is derived from an EMBL/GenBank/DDBJ whole genome shotgun (WGS) entry which is preliminary data.</text>
</comment>
<dbReference type="InterPro" id="IPR019819">
    <property type="entry name" value="Carboxylesterase_B_CS"/>
</dbReference>
<dbReference type="PANTHER" id="PTHR43918:SF12">
    <property type="entry name" value="ACETYLCHOLINESTERASE 1"/>
    <property type="match status" value="1"/>
</dbReference>
<keyword evidence="3" id="KW-0378">Hydrolase</keyword>
<dbReference type="InterPro" id="IPR029058">
    <property type="entry name" value="AB_hydrolase_fold"/>
</dbReference>
<dbReference type="PRINTS" id="PR00878">
    <property type="entry name" value="CHOLNESTRASE"/>
</dbReference>
<feature type="active site" description="Charge relay system" evidence="5">
    <location>
        <position position="382"/>
    </location>
</feature>
<evidence type="ECO:0000313" key="8">
    <source>
        <dbReference type="EMBL" id="CAF4379270.1"/>
    </source>
</evidence>
<dbReference type="PANTHER" id="PTHR43918">
    <property type="entry name" value="ACETYLCHOLINESTERASE"/>
    <property type="match status" value="1"/>
</dbReference>
<reference evidence="7" key="1">
    <citation type="submission" date="2021-02" db="EMBL/GenBank/DDBJ databases">
        <authorList>
            <person name="Nowell W R."/>
        </authorList>
    </citation>
    <scope>NUCLEOTIDE SEQUENCE</scope>
</reference>
<organism evidence="7 9">
    <name type="scientific">Rotaria socialis</name>
    <dbReference type="NCBI Taxonomy" id="392032"/>
    <lineage>
        <taxon>Eukaryota</taxon>
        <taxon>Metazoa</taxon>
        <taxon>Spiralia</taxon>
        <taxon>Gnathifera</taxon>
        <taxon>Rotifera</taxon>
        <taxon>Eurotatoria</taxon>
        <taxon>Bdelloidea</taxon>
        <taxon>Philodinida</taxon>
        <taxon>Philodinidae</taxon>
        <taxon>Rotaria</taxon>
    </lineage>
</organism>
<sequence length="657" mass="74754">MYIFNLSFFSSFSSSSSSSTDPLVRSTNSGRVRGFDSHFYTSDSRRLHHVRAWLGIPFAKPPVGQRRFKAPERVEPWSGILDTIHFPATCWQTEQIVYNLEAEKIWSPVTNCSEDCLYLNIWAPVSNIQPTQPMAVLVWIYGGAFVTGSSAIDLYDGRILAATNNVIVVSMQYRLQSLGFLFLDRPDAPGNQGLYDQVLALEWIHHNIVYFDGDSQRITLFGESAGAVAVGFHLLSPRSRALFSNGILESGGPTCTWAYITAQEGRRRSHKYLNEFYSLVTKRLSDEHYRDERDKIPEVCQRGPNVDDVEVMFECATNYPILNEDHYAYITNAEYTIQDGGPMFFLLMPVVDGTFLPQNPLTMLKTGNFKKCPILLGANRDEGSYFMVYAQGNEKTPGNAIPDVSYTTFIKHLELYYNYIPSYPYKTPRIVFQSLIQKYTDWSDWSDNLRNAVILSYAVGDGYFTCPTVTVANAYAMQHMPVYYYHFVARPSTSDWHSWTGVMHGDELMFVFGEPLNATDSKLYKYEEIQLARRIMTYWSNFAKYGNPNGHLSANDSDWPLYAFPERAHVVLDVVNKSTGVAHRADYCAFWENYVPILLEEFERCVIHGPSLALKHEKSSISSRINACLDILLLYEPVNRFFLAVTAVLIKTGGLPR</sequence>
<gene>
    <name evidence="7" type="ORF">HFQ381_LOCUS9473</name>
    <name evidence="8" type="ORF">TSG867_LOCUS11461</name>
</gene>
<keyword evidence="4" id="KW-1015">Disulfide bond</keyword>
<dbReference type="Proteomes" id="UP000663851">
    <property type="component" value="Unassembled WGS sequence"/>
</dbReference>
<evidence type="ECO:0000256" key="4">
    <source>
        <dbReference type="ARBA" id="ARBA00023157"/>
    </source>
</evidence>
<dbReference type="EMBL" id="CAJOBO010000499">
    <property type="protein sequence ID" value="CAF4234977.1"/>
    <property type="molecule type" value="Genomic_DNA"/>
</dbReference>
<dbReference type="GO" id="GO:0006581">
    <property type="term" value="P:acetylcholine catabolic process"/>
    <property type="evidence" value="ECO:0007669"/>
    <property type="project" value="TreeGrafter"/>
</dbReference>
<evidence type="ECO:0000313" key="7">
    <source>
        <dbReference type="EMBL" id="CAF4234977.1"/>
    </source>
</evidence>